<dbReference type="SUPFAM" id="SSF55961">
    <property type="entry name" value="Bet v1-like"/>
    <property type="match status" value="1"/>
</dbReference>
<dbReference type="Pfam" id="PF10604">
    <property type="entry name" value="Polyketide_cyc2"/>
    <property type="match status" value="1"/>
</dbReference>
<dbReference type="RefSeq" id="WP_200694923.1">
    <property type="nucleotide sequence ID" value="NZ_BAAAYA010000005.1"/>
</dbReference>
<dbReference type="Proteomes" id="UP001595871">
    <property type="component" value="Unassembled WGS sequence"/>
</dbReference>
<keyword evidence="2" id="KW-1185">Reference proteome</keyword>
<evidence type="ECO:0000313" key="1">
    <source>
        <dbReference type="EMBL" id="MFC4185055.1"/>
    </source>
</evidence>
<dbReference type="PANTHER" id="PTHR39332:SF7">
    <property type="entry name" value="SRPBCC FAMILY PROTEIN"/>
    <property type="match status" value="1"/>
</dbReference>
<proteinExistence type="predicted"/>
<accession>A0ABV8MY78</accession>
<dbReference type="Gene3D" id="3.30.530.20">
    <property type="match status" value="1"/>
</dbReference>
<evidence type="ECO:0000313" key="2">
    <source>
        <dbReference type="Proteomes" id="UP001595871"/>
    </source>
</evidence>
<sequence length="140" mass="15327">MASTSVSRVVQASPEQVWELIGGFHSLPDWLPYIPKTVSEQGGRARRLTNAEGGVIVERMTAYSAEEHYYSYAILQAPFPVTGYLSTLRVFSVPGRPGAAEIQWSGRFVPEGVSDEEAETLFTGIYRDGLEAVTTALATR</sequence>
<dbReference type="PANTHER" id="PTHR39332">
    <property type="entry name" value="BLL4707 PROTEIN"/>
    <property type="match status" value="1"/>
</dbReference>
<organism evidence="1 2">
    <name type="scientific">Streptomyces flavovirens</name>
    <dbReference type="NCBI Taxonomy" id="52258"/>
    <lineage>
        <taxon>Bacteria</taxon>
        <taxon>Bacillati</taxon>
        <taxon>Actinomycetota</taxon>
        <taxon>Actinomycetes</taxon>
        <taxon>Kitasatosporales</taxon>
        <taxon>Streptomycetaceae</taxon>
        <taxon>Streptomyces</taxon>
    </lineage>
</organism>
<reference evidence="2" key="1">
    <citation type="journal article" date="2019" name="Int. J. Syst. Evol. Microbiol.">
        <title>The Global Catalogue of Microorganisms (GCM) 10K type strain sequencing project: providing services to taxonomists for standard genome sequencing and annotation.</title>
        <authorList>
            <consortium name="The Broad Institute Genomics Platform"/>
            <consortium name="The Broad Institute Genome Sequencing Center for Infectious Disease"/>
            <person name="Wu L."/>
            <person name="Ma J."/>
        </authorList>
    </citation>
    <scope>NUCLEOTIDE SEQUENCE [LARGE SCALE GENOMIC DNA]</scope>
    <source>
        <strain evidence="2">CCM 3243</strain>
    </source>
</reference>
<name>A0ABV8MY78_9ACTN</name>
<dbReference type="EMBL" id="JBHSCF010000003">
    <property type="protein sequence ID" value="MFC4185055.1"/>
    <property type="molecule type" value="Genomic_DNA"/>
</dbReference>
<dbReference type="InterPro" id="IPR019587">
    <property type="entry name" value="Polyketide_cyclase/dehydratase"/>
</dbReference>
<protein>
    <submittedName>
        <fullName evidence="1">SRPBCC family protein</fullName>
    </submittedName>
</protein>
<gene>
    <name evidence="1" type="ORF">ACFO3R_01410</name>
</gene>
<dbReference type="CDD" id="cd07821">
    <property type="entry name" value="PYR_PYL_RCAR_like"/>
    <property type="match status" value="1"/>
</dbReference>
<dbReference type="InterPro" id="IPR023393">
    <property type="entry name" value="START-like_dom_sf"/>
</dbReference>
<comment type="caution">
    <text evidence="1">The sequence shown here is derived from an EMBL/GenBank/DDBJ whole genome shotgun (WGS) entry which is preliminary data.</text>
</comment>